<reference evidence="4" key="1">
    <citation type="submission" date="2024-05" db="EMBL/GenBank/DDBJ databases">
        <title>Planctomycetes of the genus Singulisphaera possess chitinolytic capabilities.</title>
        <authorList>
            <person name="Ivanova A."/>
        </authorList>
    </citation>
    <scope>NUCLEOTIDE SEQUENCE</scope>
    <source>
        <strain evidence="4">Ch08T</strain>
        <plasmid evidence="4">pSnCh</plasmid>
    </source>
</reference>
<accession>A0AAU7CSJ3</accession>
<gene>
    <name evidence="4" type="ORF">V5E97_40000</name>
</gene>
<feature type="compositionally biased region" description="Basic and acidic residues" evidence="2">
    <location>
        <begin position="1367"/>
        <end position="1377"/>
    </location>
</feature>
<feature type="repeat" description="TPR" evidence="1">
    <location>
        <begin position="409"/>
        <end position="442"/>
    </location>
</feature>
<feature type="region of interest" description="Disordered" evidence="2">
    <location>
        <begin position="1367"/>
        <end position="1400"/>
    </location>
</feature>
<dbReference type="Pfam" id="PF13181">
    <property type="entry name" value="TPR_8"/>
    <property type="match status" value="1"/>
</dbReference>
<dbReference type="Pfam" id="PF14559">
    <property type="entry name" value="TPR_19"/>
    <property type="match status" value="1"/>
</dbReference>
<dbReference type="RefSeq" id="WP_406701323.1">
    <property type="nucleotide sequence ID" value="NZ_CP155448.1"/>
</dbReference>
<geneLocation type="plasmid" evidence="4">
    <name>pSnCh</name>
</geneLocation>
<protein>
    <submittedName>
        <fullName evidence="4">Tetratricopeptide repeat protein</fullName>
    </submittedName>
</protein>
<dbReference type="Pfam" id="PF13432">
    <property type="entry name" value="TPR_16"/>
    <property type="match status" value="3"/>
</dbReference>
<keyword evidence="3" id="KW-1133">Transmembrane helix</keyword>
<evidence type="ECO:0000256" key="1">
    <source>
        <dbReference type="PROSITE-ProRule" id="PRU00339"/>
    </source>
</evidence>
<evidence type="ECO:0000256" key="2">
    <source>
        <dbReference type="SAM" id="MobiDB-lite"/>
    </source>
</evidence>
<feature type="repeat" description="TPR" evidence="1">
    <location>
        <begin position="1248"/>
        <end position="1281"/>
    </location>
</feature>
<keyword evidence="1" id="KW-0802">TPR repeat</keyword>
<dbReference type="SUPFAM" id="SSF48452">
    <property type="entry name" value="TPR-like"/>
    <property type="match status" value="6"/>
</dbReference>
<dbReference type="InterPro" id="IPR019734">
    <property type="entry name" value="TPR_rpt"/>
</dbReference>
<keyword evidence="4" id="KW-0614">Plasmid</keyword>
<dbReference type="InterPro" id="IPR011990">
    <property type="entry name" value="TPR-like_helical_dom_sf"/>
</dbReference>
<dbReference type="PANTHER" id="PTHR12558">
    <property type="entry name" value="CELL DIVISION CYCLE 16,23,27"/>
    <property type="match status" value="1"/>
</dbReference>
<name>A0AAU7CSJ3_9BACT</name>
<feature type="transmembrane region" description="Helical" evidence="3">
    <location>
        <begin position="13"/>
        <end position="35"/>
    </location>
</feature>
<proteinExistence type="predicted"/>
<feature type="repeat" description="TPR" evidence="1">
    <location>
        <begin position="735"/>
        <end position="768"/>
    </location>
</feature>
<sequence length="1400" mass="154578">MSKASRPVSKRRFNLRAAIIMGVGLLVLVAGFFAIKAYRGKQSRALFLQEAKKNLDSNRPDLALQYLNQYLTMNAADVAALDLKAKILADTARTAEQALEAMPIHNQVLGLDPENPKRQETRRRLVELNLKIGGRTKAAETLARELIRRGANDASAHRLLAQALEGEGAEGNVKALEEASREYEAAERIEPGDVDGAERLARLYRDKLNNSTKALEVLDHLVELHRKQPAKLAMAHLARSRYFAGSDQADRADAEIAEALKADPASVDVQLAAADAANRRGDTATAKTHLGNIPSTARGDLRIKLVEGLIELSEQRPDEAIRSWRDGLVQTGGNNAELTWRLAQVLLDIGRAEEADPLIAQYRRLIGGDEPNVFYRYLNGFALFKKGRSNEAITELEAIRYKAPKSLEAHLNYVLGQCYEQANDTLKAMDAYREATKANPQWSTPWIAIANLEAAERLGDANRTLEQGLAVNPNDPRLLVNSALLLWRRQLELPAEKRTWTEFEQILDRVEKVAPNSVEGALVRADYLATLGKSDDALARLVAVTKANPKSAPLWMAQANLLNRLGRSTEAIETLNQAIAADPQANFFVLRASYLLALGHLKEARSTLLDGLNRVPSDQRSQIWKTLGELAVKQDDRVAARHAFGQWAKLQPNSPEPRAALLELAMNAGDDAAIRAEVDALKGIGGPKAPYWRLARIDELLRDHSSESTGASKEARFNEAATLIREIQASQPFSASGYLVEGRLMEKQGQTDKAIAAYEKAMEQRGGKVALGPLMSLLVRERRDADLDRIRKKLPVVPPDLDRLATVEALKSGDNDRAEQLAAQMVEGNPQGLDARIWQARVLNELGKPKEAEATLRLLIETHPGDATPWLQLLMLQVSQRNLKEAAVTVEQIRERVKTARPELLWAQCYRVVDNNDRANACYQDALKRWPDDVAVHSAAIGFFEQTNRKAEAEASLRHVLKLDPALGWASRKLALILASREGDVTAWDEALKLVGPTDKADDAPDDRFARASVLAKGPGTKPKQQAIVILEKLAAELPNATAVHELLARLQRSAGQTEQARVHAMRAAGENANPEAILLYASILLNEKAFDEADRQLDRLVKLDPNSLAVAELRARIQLAKGQGEDAEAGLERAFAARVDTPEALAVGEKMIGLLLQLQRPDAATRVAQRVGQLGPRGACAEGMFLAGRGRLDEAVARLEEAAKAGDTQNAGTSALVLASVPGADARWLPLADRFVSQDLKQRPNSIETLQKMARVRYLQGRFDEQIKLYQAILKLEPGDYTFLNDMAWTLSEDLNQPKEGLEYVDELLKRAGFQANVLDTRGVILTRLDRLDEAIKDLETAAESQPSGVVYFHLARAYQKKGRTADFEKARDQAKQARLSPEQLQPSERSDWKRIMED</sequence>
<dbReference type="Gene3D" id="1.25.40.10">
    <property type="entry name" value="Tetratricopeptide repeat domain"/>
    <property type="match status" value="7"/>
</dbReference>
<evidence type="ECO:0000313" key="4">
    <source>
        <dbReference type="EMBL" id="XBH08453.1"/>
    </source>
</evidence>
<keyword evidence="3" id="KW-0812">Transmembrane</keyword>
<feature type="repeat" description="TPR" evidence="1">
    <location>
        <begin position="1317"/>
        <end position="1350"/>
    </location>
</feature>
<evidence type="ECO:0000256" key="3">
    <source>
        <dbReference type="SAM" id="Phobius"/>
    </source>
</evidence>
<dbReference type="PROSITE" id="PS50005">
    <property type="entry name" value="TPR"/>
    <property type="match status" value="6"/>
</dbReference>
<feature type="repeat" description="TPR" evidence="1">
    <location>
        <begin position="552"/>
        <end position="585"/>
    </location>
</feature>
<dbReference type="EMBL" id="CP155448">
    <property type="protein sequence ID" value="XBH08453.1"/>
    <property type="molecule type" value="Genomic_DNA"/>
</dbReference>
<feature type="repeat" description="TPR" evidence="1">
    <location>
        <begin position="1075"/>
        <end position="1108"/>
    </location>
</feature>
<dbReference type="PANTHER" id="PTHR12558:SF13">
    <property type="entry name" value="CELL DIVISION CYCLE PROTEIN 27 HOMOLOG"/>
    <property type="match status" value="1"/>
</dbReference>
<dbReference type="SUPFAM" id="SSF48439">
    <property type="entry name" value="Protein prenylyltransferase"/>
    <property type="match status" value="1"/>
</dbReference>
<dbReference type="SMART" id="SM00028">
    <property type="entry name" value="TPR"/>
    <property type="match status" value="11"/>
</dbReference>
<keyword evidence="3" id="KW-0472">Membrane</keyword>
<feature type="compositionally biased region" description="Basic and acidic residues" evidence="2">
    <location>
        <begin position="1390"/>
        <end position="1400"/>
    </location>
</feature>
<organism evidence="4">
    <name type="scientific">Singulisphaera sp. Ch08</name>
    <dbReference type="NCBI Taxonomy" id="3120278"/>
    <lineage>
        <taxon>Bacteria</taxon>
        <taxon>Pseudomonadati</taxon>
        <taxon>Planctomycetota</taxon>
        <taxon>Planctomycetia</taxon>
        <taxon>Isosphaerales</taxon>
        <taxon>Isosphaeraceae</taxon>
        <taxon>Singulisphaera</taxon>
    </lineage>
</organism>